<dbReference type="STRING" id="34720.A0A195EVT0"/>
<keyword evidence="2 4" id="KW-0863">Zinc-finger</keyword>
<feature type="domain" description="B box-type" evidence="6">
    <location>
        <begin position="227"/>
        <end position="263"/>
    </location>
</feature>
<dbReference type="SMART" id="SM00336">
    <property type="entry name" value="BBOX"/>
    <property type="match status" value="2"/>
</dbReference>
<evidence type="ECO:0000256" key="2">
    <source>
        <dbReference type="ARBA" id="ARBA00022771"/>
    </source>
</evidence>
<dbReference type="PROSITE" id="PS50119">
    <property type="entry name" value="ZF_BBOX"/>
    <property type="match status" value="2"/>
</dbReference>
<organism evidence="7 8">
    <name type="scientific">Trachymyrmex septentrionalis</name>
    <dbReference type="NCBI Taxonomy" id="34720"/>
    <lineage>
        <taxon>Eukaryota</taxon>
        <taxon>Metazoa</taxon>
        <taxon>Ecdysozoa</taxon>
        <taxon>Arthropoda</taxon>
        <taxon>Hexapoda</taxon>
        <taxon>Insecta</taxon>
        <taxon>Pterygota</taxon>
        <taxon>Neoptera</taxon>
        <taxon>Endopterygota</taxon>
        <taxon>Hymenoptera</taxon>
        <taxon>Apocrita</taxon>
        <taxon>Aculeata</taxon>
        <taxon>Formicoidea</taxon>
        <taxon>Formicidae</taxon>
        <taxon>Myrmicinae</taxon>
        <taxon>Trachymyrmex</taxon>
    </lineage>
</organism>
<feature type="domain" description="B box-type" evidence="6">
    <location>
        <begin position="168"/>
        <end position="212"/>
    </location>
</feature>
<evidence type="ECO:0000256" key="1">
    <source>
        <dbReference type="ARBA" id="ARBA00022723"/>
    </source>
</evidence>
<evidence type="ECO:0000256" key="5">
    <source>
        <dbReference type="SAM" id="MobiDB-lite"/>
    </source>
</evidence>
<feature type="compositionally biased region" description="Basic and acidic residues" evidence="5">
    <location>
        <begin position="23"/>
        <end position="32"/>
    </location>
</feature>
<dbReference type="EMBL" id="KQ981953">
    <property type="protein sequence ID" value="KYN32370.1"/>
    <property type="molecule type" value="Genomic_DNA"/>
</dbReference>
<keyword evidence="3" id="KW-0862">Zinc</keyword>
<dbReference type="PROSITE" id="PS00518">
    <property type="entry name" value="ZF_RING_1"/>
    <property type="match status" value="1"/>
</dbReference>
<evidence type="ECO:0000313" key="7">
    <source>
        <dbReference type="EMBL" id="KYN32370.1"/>
    </source>
</evidence>
<dbReference type="InterPro" id="IPR017907">
    <property type="entry name" value="Znf_RING_CS"/>
</dbReference>
<gene>
    <name evidence="7" type="ORF">ALC56_13227</name>
</gene>
<dbReference type="Gene3D" id="3.30.160.60">
    <property type="entry name" value="Classic Zinc Finger"/>
    <property type="match status" value="1"/>
</dbReference>
<evidence type="ECO:0000259" key="6">
    <source>
        <dbReference type="PROSITE" id="PS50119"/>
    </source>
</evidence>
<sequence>MNLLITALRLLFTRRLITTRTARPRELRERESGPPSAPYFQPVSRPTRRAMTAEPQAHSPKTNPVYDLFVKIVTDLSNLNLNGSISKGTLIPLLLDCGHPICDKCINIKCVNLKKCPKCDKIIENCKSLRPLNLHALGLIISSYHRPLENDEEFLFCHKLSSQLREITKKGNCHECGNQANVKCPQCMALYCYSCYSKIHGRALQNHTQIPICDGSFNSPAAMLNNCSSTCSEALSYFCNDCNVACCSNCTLCSHKLHSYVPLSEKNQTLIPEFNKTYEHIEETLQRVYQTKETFNKVLGTRRKINIWSFSDIQFEHIAYYFNVVF</sequence>
<feature type="region of interest" description="Disordered" evidence="5">
    <location>
        <begin position="23"/>
        <end position="59"/>
    </location>
</feature>
<dbReference type="AlphaFoldDB" id="A0A195EVT0"/>
<dbReference type="Proteomes" id="UP000078541">
    <property type="component" value="Unassembled WGS sequence"/>
</dbReference>
<proteinExistence type="predicted"/>
<dbReference type="InterPro" id="IPR000315">
    <property type="entry name" value="Znf_B-box"/>
</dbReference>
<dbReference type="Pfam" id="PF00643">
    <property type="entry name" value="zf-B_box"/>
    <property type="match status" value="1"/>
</dbReference>
<name>A0A195EVT0_9HYME</name>
<accession>A0A195EVT0</accession>
<evidence type="ECO:0000256" key="3">
    <source>
        <dbReference type="ARBA" id="ARBA00022833"/>
    </source>
</evidence>
<dbReference type="SUPFAM" id="SSF57845">
    <property type="entry name" value="B-box zinc-binding domain"/>
    <property type="match status" value="1"/>
</dbReference>
<dbReference type="SUPFAM" id="SSF57850">
    <property type="entry name" value="RING/U-box"/>
    <property type="match status" value="1"/>
</dbReference>
<keyword evidence="8" id="KW-1185">Reference proteome</keyword>
<evidence type="ECO:0000313" key="8">
    <source>
        <dbReference type="Proteomes" id="UP000078541"/>
    </source>
</evidence>
<reference evidence="7 8" key="1">
    <citation type="submission" date="2016-03" db="EMBL/GenBank/DDBJ databases">
        <title>Trachymyrmex septentrionalis WGS genome.</title>
        <authorList>
            <person name="Nygaard S."/>
            <person name="Hu H."/>
            <person name="Boomsma J."/>
            <person name="Zhang G."/>
        </authorList>
    </citation>
    <scope>NUCLEOTIDE SEQUENCE [LARGE SCALE GENOMIC DNA]</scope>
    <source>
        <strain evidence="7">Tsep2-gDNA-1</strain>
        <tissue evidence="7">Whole body</tissue>
    </source>
</reference>
<evidence type="ECO:0000256" key="4">
    <source>
        <dbReference type="PROSITE-ProRule" id="PRU00024"/>
    </source>
</evidence>
<protein>
    <recommendedName>
        <fullName evidence="6">B box-type domain-containing protein</fullName>
    </recommendedName>
</protein>
<keyword evidence="1" id="KW-0479">Metal-binding</keyword>
<dbReference type="GO" id="GO:0008270">
    <property type="term" value="F:zinc ion binding"/>
    <property type="evidence" value="ECO:0007669"/>
    <property type="project" value="UniProtKB-KW"/>
</dbReference>